<dbReference type="FunFam" id="3.40.50.970:FF:000001">
    <property type="entry name" value="Pyruvate dehydrogenase E1 beta subunit"/>
    <property type="match status" value="1"/>
</dbReference>
<sequence>MSPTRISTCGRSTGRGSEMRELNLVEAIREAFDEELERDDDVYIAGEDVGEFGGNFGETQGLVDKYGTERVRDTPLSEIGIAGHTIGAALAGLRPVAELQFSDFAATAGEEMINQIPKMPYITGGQVKLPLTIVAPAGAGIRAGAQHSQSVHAWMGHQPGFVVVTGTTPYDTKGLLKSAIRDDNPVFFLPHKKLMGVRGEVPEEEYTLPIGEASVEREGSDVTVVATQLMYYRAVEAADQLEGDIDVEIVNPRTYAPLDLDTIAESVQKTGRIVVVDETPLRYGTQGYIANEVTSNNFFSLDAPPKTVGVKDVPIPFSPALEDEVIPSADEVVDAIRAAF</sequence>
<dbReference type="GO" id="GO:0006082">
    <property type="term" value="P:organic acid metabolic process"/>
    <property type="evidence" value="ECO:0007669"/>
    <property type="project" value="UniProtKB-ARBA"/>
</dbReference>
<dbReference type="PANTHER" id="PTHR43257">
    <property type="entry name" value="PYRUVATE DEHYDROGENASE E1 COMPONENT BETA SUBUNIT"/>
    <property type="match status" value="1"/>
</dbReference>
<evidence type="ECO:0000256" key="2">
    <source>
        <dbReference type="ARBA" id="ARBA00023002"/>
    </source>
</evidence>
<dbReference type="AlphaFoldDB" id="A0ABD6AEW1"/>
<protein>
    <submittedName>
        <fullName evidence="5">Alpha-ketoacid dehydrogenase subunit beta</fullName>
        <ecNumber evidence="5">1.2.4.-</ecNumber>
    </submittedName>
</protein>
<dbReference type="SUPFAM" id="SSF52518">
    <property type="entry name" value="Thiamin diphosphate-binding fold (THDP-binding)"/>
    <property type="match status" value="1"/>
</dbReference>
<evidence type="ECO:0000313" key="5">
    <source>
        <dbReference type="EMBL" id="MFC7319109.1"/>
    </source>
</evidence>
<feature type="domain" description="Transketolase-like pyrimidine-binding" evidence="4">
    <location>
        <begin position="22"/>
        <end position="197"/>
    </location>
</feature>
<comment type="cofactor">
    <cofactor evidence="1">
        <name>thiamine diphosphate</name>
        <dbReference type="ChEBI" id="CHEBI:58937"/>
    </cofactor>
</comment>
<dbReference type="NCBIfam" id="NF006667">
    <property type="entry name" value="PRK09212.1"/>
    <property type="match status" value="1"/>
</dbReference>
<keyword evidence="2 5" id="KW-0560">Oxidoreductase</keyword>
<accession>A0ABD6AEW1</accession>
<keyword evidence="6" id="KW-1185">Reference proteome</keyword>
<dbReference type="SUPFAM" id="SSF52922">
    <property type="entry name" value="TK C-terminal domain-like"/>
    <property type="match status" value="1"/>
</dbReference>
<keyword evidence="3" id="KW-0786">Thiamine pyrophosphate</keyword>
<evidence type="ECO:0000256" key="1">
    <source>
        <dbReference type="ARBA" id="ARBA00001964"/>
    </source>
</evidence>
<dbReference type="Proteomes" id="UP001596547">
    <property type="component" value="Unassembled WGS sequence"/>
</dbReference>
<dbReference type="CDD" id="cd07036">
    <property type="entry name" value="TPP_PYR_E1-PDHc-beta_like"/>
    <property type="match status" value="1"/>
</dbReference>
<reference evidence="5 6" key="1">
    <citation type="journal article" date="2019" name="Int. J. Syst. Evol. Microbiol.">
        <title>The Global Catalogue of Microorganisms (GCM) 10K type strain sequencing project: providing services to taxonomists for standard genome sequencing and annotation.</title>
        <authorList>
            <consortium name="The Broad Institute Genomics Platform"/>
            <consortium name="The Broad Institute Genome Sequencing Center for Infectious Disease"/>
            <person name="Wu L."/>
            <person name="Ma J."/>
        </authorList>
    </citation>
    <scope>NUCLEOTIDE SEQUENCE [LARGE SCALE GENOMIC DNA]</scope>
    <source>
        <strain evidence="5 6">PSR21</strain>
    </source>
</reference>
<organism evidence="5 6">
    <name type="scientific">Halomarina halobia</name>
    <dbReference type="NCBI Taxonomy" id="3033386"/>
    <lineage>
        <taxon>Archaea</taxon>
        <taxon>Methanobacteriati</taxon>
        <taxon>Methanobacteriota</taxon>
        <taxon>Stenosarchaea group</taxon>
        <taxon>Halobacteria</taxon>
        <taxon>Halobacteriales</taxon>
        <taxon>Natronomonadaceae</taxon>
        <taxon>Halomarina</taxon>
    </lineage>
</organism>
<gene>
    <name evidence="5" type="ORF">ACFQPE_20275</name>
</gene>
<dbReference type="InterPro" id="IPR029061">
    <property type="entry name" value="THDP-binding"/>
</dbReference>
<dbReference type="EC" id="1.2.4.-" evidence="5"/>
<dbReference type="GO" id="GO:0044272">
    <property type="term" value="P:sulfur compound biosynthetic process"/>
    <property type="evidence" value="ECO:0007669"/>
    <property type="project" value="UniProtKB-ARBA"/>
</dbReference>
<dbReference type="GO" id="GO:0016491">
    <property type="term" value="F:oxidoreductase activity"/>
    <property type="evidence" value="ECO:0007669"/>
    <property type="project" value="UniProtKB-KW"/>
</dbReference>
<dbReference type="EMBL" id="JBHTBF010000003">
    <property type="protein sequence ID" value="MFC7319109.1"/>
    <property type="molecule type" value="Genomic_DNA"/>
</dbReference>
<dbReference type="Gene3D" id="3.40.50.920">
    <property type="match status" value="1"/>
</dbReference>
<dbReference type="Pfam" id="PF02779">
    <property type="entry name" value="Transket_pyr"/>
    <property type="match status" value="1"/>
</dbReference>
<dbReference type="PANTHER" id="PTHR43257:SF2">
    <property type="entry name" value="PYRUVATE DEHYDROGENASE E1 COMPONENT SUBUNIT BETA"/>
    <property type="match status" value="1"/>
</dbReference>
<name>A0ABD6AEW1_9EURY</name>
<dbReference type="RefSeq" id="WP_379794799.1">
    <property type="nucleotide sequence ID" value="NZ_JBHTBF010000003.1"/>
</dbReference>
<evidence type="ECO:0000259" key="4">
    <source>
        <dbReference type="SMART" id="SM00861"/>
    </source>
</evidence>
<dbReference type="SMART" id="SM00861">
    <property type="entry name" value="Transket_pyr"/>
    <property type="match status" value="1"/>
</dbReference>
<dbReference type="Gene3D" id="3.40.50.970">
    <property type="match status" value="1"/>
</dbReference>
<evidence type="ECO:0000256" key="3">
    <source>
        <dbReference type="ARBA" id="ARBA00023052"/>
    </source>
</evidence>
<comment type="caution">
    <text evidence="5">The sequence shown here is derived from an EMBL/GenBank/DDBJ whole genome shotgun (WGS) entry which is preliminary data.</text>
</comment>
<dbReference type="Pfam" id="PF02780">
    <property type="entry name" value="Transketolase_C"/>
    <property type="match status" value="1"/>
</dbReference>
<dbReference type="InterPro" id="IPR005475">
    <property type="entry name" value="Transketolase-like_Pyr-bd"/>
</dbReference>
<proteinExistence type="predicted"/>
<dbReference type="InterPro" id="IPR033248">
    <property type="entry name" value="Transketolase_C"/>
</dbReference>
<dbReference type="InterPro" id="IPR009014">
    <property type="entry name" value="Transketo_C/PFOR_II"/>
</dbReference>
<evidence type="ECO:0000313" key="6">
    <source>
        <dbReference type="Proteomes" id="UP001596547"/>
    </source>
</evidence>